<protein>
    <submittedName>
        <fullName evidence="1">Uncharacterized protein</fullName>
    </submittedName>
</protein>
<proteinExistence type="predicted"/>
<name>A0A182LVH9_9DIPT</name>
<reference evidence="2" key="1">
    <citation type="submission" date="2013-09" db="EMBL/GenBank/DDBJ databases">
        <title>The Genome Sequence of Anopheles culicifacies species A.</title>
        <authorList>
            <consortium name="The Broad Institute Genomics Platform"/>
            <person name="Neafsey D.E."/>
            <person name="Besansky N."/>
            <person name="Howell P."/>
            <person name="Walton C."/>
            <person name="Young S.K."/>
            <person name="Zeng Q."/>
            <person name="Gargeya S."/>
            <person name="Fitzgerald M."/>
            <person name="Haas B."/>
            <person name="Abouelleil A."/>
            <person name="Allen A.W."/>
            <person name="Alvarado L."/>
            <person name="Arachchi H.M."/>
            <person name="Berlin A.M."/>
            <person name="Chapman S.B."/>
            <person name="Gainer-Dewar J."/>
            <person name="Goldberg J."/>
            <person name="Griggs A."/>
            <person name="Gujja S."/>
            <person name="Hansen M."/>
            <person name="Howarth C."/>
            <person name="Imamovic A."/>
            <person name="Ireland A."/>
            <person name="Larimer J."/>
            <person name="McCowan C."/>
            <person name="Murphy C."/>
            <person name="Pearson M."/>
            <person name="Poon T.W."/>
            <person name="Priest M."/>
            <person name="Roberts A."/>
            <person name="Saif S."/>
            <person name="Shea T."/>
            <person name="Sisk P."/>
            <person name="Sykes S."/>
            <person name="Wortman J."/>
            <person name="Nusbaum C."/>
            <person name="Birren B."/>
        </authorList>
    </citation>
    <scope>NUCLEOTIDE SEQUENCE [LARGE SCALE GENOMIC DNA]</scope>
    <source>
        <strain evidence="2">A-37</strain>
    </source>
</reference>
<dbReference type="Proteomes" id="UP000075883">
    <property type="component" value="Unassembled WGS sequence"/>
</dbReference>
<sequence length="106" mass="11946">MLRFLSRRKGRNAAADTVDSQIKSQRIPTNKNLIPCRVILLDNTDLSVDLTSVAKKQNATSSYALDWVDAFYHQVECQGVRLGGWVRLALIGIMPRQKHTLPVARQ</sequence>
<dbReference type="STRING" id="139723.A0A182LVH9"/>
<accession>A0A182LVH9</accession>
<keyword evidence="2" id="KW-1185">Reference proteome</keyword>
<evidence type="ECO:0000313" key="2">
    <source>
        <dbReference type="Proteomes" id="UP000075883"/>
    </source>
</evidence>
<dbReference type="VEuPathDB" id="VectorBase:ACUA002999"/>
<dbReference type="EMBL" id="AXCM01000328">
    <property type="status" value="NOT_ANNOTATED_CDS"/>
    <property type="molecule type" value="Genomic_DNA"/>
</dbReference>
<dbReference type="AlphaFoldDB" id="A0A182LVH9"/>
<reference evidence="1" key="2">
    <citation type="submission" date="2020-05" db="UniProtKB">
        <authorList>
            <consortium name="EnsemblMetazoa"/>
        </authorList>
    </citation>
    <scope>IDENTIFICATION</scope>
    <source>
        <strain evidence="1">A-37</strain>
    </source>
</reference>
<dbReference type="EnsemblMetazoa" id="ACUA002999-RA">
    <property type="protein sequence ID" value="ACUA002999-PA"/>
    <property type="gene ID" value="ACUA002999"/>
</dbReference>
<organism evidence="1 2">
    <name type="scientific">Anopheles culicifacies</name>
    <dbReference type="NCBI Taxonomy" id="139723"/>
    <lineage>
        <taxon>Eukaryota</taxon>
        <taxon>Metazoa</taxon>
        <taxon>Ecdysozoa</taxon>
        <taxon>Arthropoda</taxon>
        <taxon>Hexapoda</taxon>
        <taxon>Insecta</taxon>
        <taxon>Pterygota</taxon>
        <taxon>Neoptera</taxon>
        <taxon>Endopterygota</taxon>
        <taxon>Diptera</taxon>
        <taxon>Nematocera</taxon>
        <taxon>Culicoidea</taxon>
        <taxon>Culicidae</taxon>
        <taxon>Anophelinae</taxon>
        <taxon>Anopheles</taxon>
        <taxon>culicifacies species complex</taxon>
    </lineage>
</organism>
<evidence type="ECO:0000313" key="1">
    <source>
        <dbReference type="EnsemblMetazoa" id="ACUA002999-PA"/>
    </source>
</evidence>